<sequence>MNTQELKAIVTSIIEAPSCCPEMKQVGQEWLEAAGTDKETAATEKLLAEAKADIITIDALIGFTASEAGVKLFGPDFAKQLHEHGVEIKAQGAEYCDCPACAGCLQIIKG</sequence>
<comment type="caution">
    <text evidence="1">The sequence shown here is derived from an EMBL/GenBank/DDBJ whole genome shotgun (WGS) entry which is preliminary data.</text>
</comment>
<evidence type="ECO:0000313" key="1">
    <source>
        <dbReference type="EMBL" id="MDV5087325.1"/>
    </source>
</evidence>
<evidence type="ECO:0008006" key="3">
    <source>
        <dbReference type="Google" id="ProtNLM"/>
    </source>
</evidence>
<dbReference type="EMBL" id="JAWJZB010000001">
    <property type="protein sequence ID" value="MDV5087325.1"/>
    <property type="molecule type" value="Genomic_DNA"/>
</dbReference>
<name>A0ABU3Z5Y5_9FIRM</name>
<dbReference type="RefSeq" id="WP_295192967.1">
    <property type="nucleotide sequence ID" value="NZ_JAWJZA010000009.1"/>
</dbReference>
<keyword evidence="2" id="KW-1185">Reference proteome</keyword>
<proteinExistence type="predicted"/>
<accession>A0ABU3Z5Y5</accession>
<protein>
    <recommendedName>
        <fullName evidence="3">Molecular chaperone Hsp90</fullName>
    </recommendedName>
</protein>
<reference evidence="1 2" key="1">
    <citation type="submission" date="2023-10" db="EMBL/GenBank/DDBJ databases">
        <title>Veillonella sp. nov., isolated from a pig farm feces dump.</title>
        <authorList>
            <person name="Chang Y.-H."/>
        </authorList>
    </citation>
    <scope>NUCLEOTIDE SEQUENCE [LARGE SCALE GENOMIC DNA]</scope>
    <source>
        <strain evidence="1 2">YH-vei2233</strain>
    </source>
</reference>
<organism evidence="1 2">
    <name type="scientific">Veillonella absiana</name>
    <dbReference type="NCBI Taxonomy" id="3079305"/>
    <lineage>
        <taxon>Bacteria</taxon>
        <taxon>Bacillati</taxon>
        <taxon>Bacillota</taxon>
        <taxon>Negativicutes</taxon>
        <taxon>Veillonellales</taxon>
        <taxon>Veillonellaceae</taxon>
        <taxon>Veillonella</taxon>
    </lineage>
</organism>
<gene>
    <name evidence="1" type="ORF">RVY80_00430</name>
</gene>
<dbReference type="Proteomes" id="UP001272515">
    <property type="component" value="Unassembled WGS sequence"/>
</dbReference>
<evidence type="ECO:0000313" key="2">
    <source>
        <dbReference type="Proteomes" id="UP001272515"/>
    </source>
</evidence>